<dbReference type="EMBL" id="BT139037">
    <property type="protein sequence ID" value="AFK38832.1"/>
    <property type="molecule type" value="mRNA"/>
</dbReference>
<sequence>MLLELAGRKSMCVKAEKKLAAPKQVESVGKKKRIMFLSVHMPLEDNDCGYVNELSILPRHAHQLKLDATSLTSS</sequence>
<name>I3SEZ0_MEDTR</name>
<accession>I3SEZ0</accession>
<proteinExistence type="evidence at transcript level"/>
<reference evidence="1" key="1">
    <citation type="submission" date="2012-05" db="EMBL/GenBank/DDBJ databases">
        <authorList>
            <person name="Krishnakumar V."/>
            <person name="Cheung F."/>
            <person name="Xiao Y."/>
            <person name="Chan A."/>
            <person name="Moskal W.A."/>
            <person name="Town C.D."/>
        </authorList>
    </citation>
    <scope>NUCLEOTIDE SEQUENCE</scope>
</reference>
<organism evidence="1">
    <name type="scientific">Medicago truncatula</name>
    <name type="common">Barrel medic</name>
    <name type="synonym">Medicago tribuloides</name>
    <dbReference type="NCBI Taxonomy" id="3880"/>
    <lineage>
        <taxon>Eukaryota</taxon>
        <taxon>Viridiplantae</taxon>
        <taxon>Streptophyta</taxon>
        <taxon>Embryophyta</taxon>
        <taxon>Tracheophyta</taxon>
        <taxon>Spermatophyta</taxon>
        <taxon>Magnoliopsida</taxon>
        <taxon>eudicotyledons</taxon>
        <taxon>Gunneridae</taxon>
        <taxon>Pentapetalae</taxon>
        <taxon>rosids</taxon>
        <taxon>fabids</taxon>
        <taxon>Fabales</taxon>
        <taxon>Fabaceae</taxon>
        <taxon>Papilionoideae</taxon>
        <taxon>50 kb inversion clade</taxon>
        <taxon>NPAAA clade</taxon>
        <taxon>Hologalegina</taxon>
        <taxon>IRL clade</taxon>
        <taxon>Trifolieae</taxon>
        <taxon>Medicago</taxon>
    </lineage>
</organism>
<evidence type="ECO:0000313" key="1">
    <source>
        <dbReference type="EMBL" id="AFK38832.1"/>
    </source>
</evidence>
<dbReference type="AlphaFoldDB" id="I3SEZ0"/>
<protein>
    <submittedName>
        <fullName evidence="1">Uncharacterized protein</fullName>
    </submittedName>
</protein>